<evidence type="ECO:0000256" key="8">
    <source>
        <dbReference type="SAM" id="MobiDB-lite"/>
    </source>
</evidence>
<dbReference type="AlphaFoldDB" id="A0AAD3TNM9"/>
<feature type="compositionally biased region" description="Polar residues" evidence="8">
    <location>
        <begin position="216"/>
        <end position="225"/>
    </location>
</feature>
<gene>
    <name evidence="10" type="primary">CUP2</name>
    <name evidence="10" type="ORF">CspeluHIS016_0102980</name>
</gene>
<dbReference type="InterPro" id="IPR001083">
    <property type="entry name" value="Cu_fist_DNA-bd_dom"/>
</dbReference>
<keyword evidence="4" id="KW-0186">Copper</keyword>
<dbReference type="GO" id="GO:0005507">
    <property type="term" value="F:copper ion binding"/>
    <property type="evidence" value="ECO:0007669"/>
    <property type="project" value="InterPro"/>
</dbReference>
<evidence type="ECO:0000256" key="6">
    <source>
        <dbReference type="ARBA" id="ARBA00023163"/>
    </source>
</evidence>
<organism evidence="10 11">
    <name type="scientific">Cutaneotrichosporon spelunceum</name>
    <dbReference type="NCBI Taxonomy" id="1672016"/>
    <lineage>
        <taxon>Eukaryota</taxon>
        <taxon>Fungi</taxon>
        <taxon>Dikarya</taxon>
        <taxon>Basidiomycota</taxon>
        <taxon>Agaricomycotina</taxon>
        <taxon>Tremellomycetes</taxon>
        <taxon>Trichosporonales</taxon>
        <taxon>Trichosporonaceae</taxon>
        <taxon>Cutaneotrichosporon</taxon>
    </lineage>
</organism>
<evidence type="ECO:0000256" key="1">
    <source>
        <dbReference type="ARBA" id="ARBA00004123"/>
    </source>
</evidence>
<dbReference type="GO" id="GO:0000978">
    <property type="term" value="F:RNA polymerase II cis-regulatory region sequence-specific DNA binding"/>
    <property type="evidence" value="ECO:0007669"/>
    <property type="project" value="TreeGrafter"/>
</dbReference>
<dbReference type="GO" id="GO:0005634">
    <property type="term" value="C:nucleus"/>
    <property type="evidence" value="ECO:0007669"/>
    <property type="project" value="UniProtKB-SubCell"/>
</dbReference>
<evidence type="ECO:0000256" key="5">
    <source>
        <dbReference type="ARBA" id="ARBA00023015"/>
    </source>
</evidence>
<dbReference type="GO" id="GO:0045944">
    <property type="term" value="P:positive regulation of transcription by RNA polymerase II"/>
    <property type="evidence" value="ECO:0007669"/>
    <property type="project" value="TreeGrafter"/>
</dbReference>
<dbReference type="EMBL" id="BTCM01000001">
    <property type="protein sequence ID" value="GMK53712.1"/>
    <property type="molecule type" value="Genomic_DNA"/>
</dbReference>
<keyword evidence="6" id="KW-0804">Transcription</keyword>
<dbReference type="InterPro" id="IPR036395">
    <property type="entry name" value="Cu_fist_DNA-bd_dom_sf"/>
</dbReference>
<comment type="subcellular location">
    <subcellularLocation>
        <location evidence="1">Nucleus</location>
    </subcellularLocation>
</comment>
<dbReference type="PANTHER" id="PTHR28088">
    <property type="entry name" value="TRANSCRIPTIONAL ACTIVATOR HAA1-RELATED"/>
    <property type="match status" value="1"/>
</dbReference>
<feature type="region of interest" description="Disordered" evidence="8">
    <location>
        <begin position="163"/>
        <end position="182"/>
    </location>
</feature>
<name>A0AAD3TNM9_9TREE</name>
<feature type="compositionally biased region" description="Polar residues" evidence="8">
    <location>
        <begin position="261"/>
        <end position="271"/>
    </location>
</feature>
<evidence type="ECO:0000259" key="9">
    <source>
        <dbReference type="PROSITE" id="PS50073"/>
    </source>
</evidence>
<dbReference type="SMART" id="SM00412">
    <property type="entry name" value="Cu_FIST"/>
    <property type="match status" value="1"/>
</dbReference>
<dbReference type="Pfam" id="PF00649">
    <property type="entry name" value="Copper-fist"/>
    <property type="match status" value="1"/>
</dbReference>
<feature type="region of interest" description="Disordered" evidence="8">
    <location>
        <begin position="568"/>
        <end position="625"/>
    </location>
</feature>
<feature type="compositionally biased region" description="Basic residues" evidence="8">
    <location>
        <begin position="242"/>
        <end position="257"/>
    </location>
</feature>
<feature type="domain" description="Copper-fist" evidence="9">
    <location>
        <begin position="1"/>
        <end position="40"/>
    </location>
</feature>
<evidence type="ECO:0000256" key="2">
    <source>
        <dbReference type="ARBA" id="ARBA00022723"/>
    </source>
</evidence>
<comment type="caution">
    <text evidence="10">The sequence shown here is derived from an EMBL/GenBank/DDBJ whole genome shotgun (WGS) entry which is preliminary data.</text>
</comment>
<dbReference type="GO" id="GO:0006879">
    <property type="term" value="P:intracellular iron ion homeostasis"/>
    <property type="evidence" value="ECO:0007669"/>
    <property type="project" value="TreeGrafter"/>
</dbReference>
<reference evidence="10" key="1">
    <citation type="journal article" date="2023" name="BMC Genomics">
        <title>Chromosome-level genome assemblies of Cutaneotrichosporon spp. (Trichosporonales, Basidiomycota) reveal imbalanced evolution between nucleotide sequences and chromosome synteny.</title>
        <authorList>
            <person name="Kobayashi Y."/>
            <person name="Kayamori A."/>
            <person name="Aoki K."/>
            <person name="Shiwa Y."/>
            <person name="Matsutani M."/>
            <person name="Fujita N."/>
            <person name="Sugita T."/>
            <person name="Iwasaki W."/>
            <person name="Tanaka N."/>
            <person name="Takashima M."/>
        </authorList>
    </citation>
    <scope>NUCLEOTIDE SEQUENCE</scope>
    <source>
        <strain evidence="10">HIS016</strain>
    </source>
</reference>
<feature type="region of interest" description="Disordered" evidence="8">
    <location>
        <begin position="81"/>
        <end position="113"/>
    </location>
</feature>
<dbReference type="GO" id="GO:0006878">
    <property type="term" value="P:intracellular copper ion homeostasis"/>
    <property type="evidence" value="ECO:0007669"/>
    <property type="project" value="TreeGrafter"/>
</dbReference>
<evidence type="ECO:0000256" key="7">
    <source>
        <dbReference type="ARBA" id="ARBA00023242"/>
    </source>
</evidence>
<protein>
    <recommendedName>
        <fullName evidence="9">Copper-fist domain-containing protein</fullName>
    </recommendedName>
</protein>
<feature type="compositionally biased region" description="Low complexity" evidence="8">
    <location>
        <begin position="281"/>
        <end position="290"/>
    </location>
</feature>
<dbReference type="Gene3D" id="3.90.430.10">
    <property type="entry name" value="Copper fist DNA-binding domain"/>
    <property type="match status" value="1"/>
</dbReference>
<evidence type="ECO:0000256" key="3">
    <source>
        <dbReference type="ARBA" id="ARBA00022833"/>
    </source>
</evidence>
<feature type="compositionally biased region" description="Low complexity" evidence="8">
    <location>
        <begin position="81"/>
        <end position="92"/>
    </location>
</feature>
<proteinExistence type="predicted"/>
<dbReference type="SMART" id="SM01090">
    <property type="entry name" value="Copper-fist"/>
    <property type="match status" value="1"/>
</dbReference>
<reference evidence="10" key="2">
    <citation type="submission" date="2023-06" db="EMBL/GenBank/DDBJ databases">
        <authorList>
            <person name="Kobayashi Y."/>
            <person name="Kayamori A."/>
            <person name="Aoki K."/>
            <person name="Shiwa Y."/>
            <person name="Fujita N."/>
            <person name="Sugita T."/>
            <person name="Iwasaki W."/>
            <person name="Tanaka N."/>
            <person name="Takashima M."/>
        </authorList>
    </citation>
    <scope>NUCLEOTIDE SEQUENCE</scope>
    <source>
        <strain evidence="10">HIS016</strain>
    </source>
</reference>
<dbReference type="PROSITE" id="PS50073">
    <property type="entry name" value="COPPER_FIST_2"/>
    <property type="match status" value="1"/>
</dbReference>
<dbReference type="GO" id="GO:0000981">
    <property type="term" value="F:DNA-binding transcription factor activity, RNA polymerase II-specific"/>
    <property type="evidence" value="ECO:0007669"/>
    <property type="project" value="TreeGrafter"/>
</dbReference>
<accession>A0AAD3TNM9</accession>
<dbReference type="InterPro" id="IPR051763">
    <property type="entry name" value="Copper_Homeo_Regul"/>
</dbReference>
<keyword evidence="11" id="KW-1185">Reference proteome</keyword>
<evidence type="ECO:0000256" key="4">
    <source>
        <dbReference type="ARBA" id="ARBA00023008"/>
    </source>
</evidence>
<dbReference type="Proteomes" id="UP001222932">
    <property type="component" value="Unassembled WGS sequence"/>
</dbReference>
<keyword evidence="2" id="KW-0479">Metal-binding</keyword>
<dbReference type="PROSITE" id="PS01119">
    <property type="entry name" value="COPPER_FIST_1"/>
    <property type="match status" value="1"/>
</dbReference>
<evidence type="ECO:0000313" key="10">
    <source>
        <dbReference type="EMBL" id="GMK53712.1"/>
    </source>
</evidence>
<dbReference type="FunFam" id="3.90.430.10:FF:000001">
    <property type="entry name" value="Copper fist DNA-binding protein"/>
    <property type="match status" value="1"/>
</dbReference>
<feature type="compositionally biased region" description="Polar residues" evidence="8">
    <location>
        <begin position="608"/>
        <end position="617"/>
    </location>
</feature>
<evidence type="ECO:0000313" key="11">
    <source>
        <dbReference type="Proteomes" id="UP001222932"/>
    </source>
</evidence>
<keyword evidence="7" id="KW-0539">Nucleus</keyword>
<dbReference type="PRINTS" id="PR00617">
    <property type="entry name" value="COPPERFIST"/>
</dbReference>
<dbReference type="SUPFAM" id="SSF57879">
    <property type="entry name" value="Zinc domain conserved in yeast copper-regulated transcription factors"/>
    <property type="match status" value="1"/>
</dbReference>
<keyword evidence="5" id="KW-0805">Transcription regulation</keyword>
<sequence>MVLINDKKYACATCIKGHRVSGCTHTDRPLFEVKKKGRPATQCQFCRDKRKGGSGAGRVHTKCACGDLKNQQPSTIPAGMAASYQSAGAAGSPRATETKKGQPGSTPTFPNGLRDVHEMAAAAEALADLGGENSAPAEPTFRNLLNPCNCRATGRCRCCAGKRTRSPPLAQSPTRSPSDAHAQVTDSLIEMFKAKATTSGATPPAPLKAASYDAHSGSTTPTNLRTLPHLAMTSSKLASPDHRHHPVHTSPHVHKAKLYSPYSNGQSSPRHGNSRMHRSRASSQASSQSSPALAPNVLPHPPEISIPTVAGEPTNASSQHSDDETNRSSDMAIGVDELAIALAASDVDFMTYLNCLLSPADTAASAAFDISQGSAQPDPNLLNAFSGALPRPELEPSLSDVQELIAGALARQGVLQSPQQTPVAPPSSQPAEFNYFFNFSTTTMPSREEQMANYQISPDGTNLPPMQQPGLQFPATSIDPLQQFDDTLFFNQYDNGLSLQVPSLETESGRTSNDNDVATNTVPSIPAVSLAPPAAANHPDIIDLSKPLNSSDIDRIMQALMNQQARLAAGTGGAMPQPQVSPQPPRSNVGSIRDPDPFQQYLVDPDAAQNTHLQQSARPEHGDRDWLQKAWPNMLGQSVQRE</sequence>
<keyword evidence="3" id="KW-0862">Zinc</keyword>
<feature type="region of interest" description="Disordered" evidence="8">
    <location>
        <begin position="197"/>
        <end position="327"/>
    </location>
</feature>
<dbReference type="PANTHER" id="PTHR28088:SF5">
    <property type="entry name" value="TRANSCRIPTIONAL ACTIVATOR HAA1-RELATED"/>
    <property type="match status" value="1"/>
</dbReference>